<sequence>LCFGKRPWRGHTPLSEPLPYNTNLVKYASLLLRSRLAMAALPIRTGSSERCFVVESASSELVYFTLRSNSERPLIDGARPQCFVPRPGRCYSFCIPAAPSPRDRIRAARLHRTLQQRLSQEPFGARSRVLALLSYSAQEPVLESGFLVQSKQRSPETERSLEELLRLLLPAPALLSVYEEAEDGEVWRALWGLKAAEGKELLERRRVVAAEGPQLHPAAFHLFGTALFSSLGAAREVLEECTSLIPEAKAVLDVVDKCPKHPKKGDFPVIVVEGLDATGKTTVTQALKDSLNATLVRTPPPCVSQWRKIFDDEPTLIRRAFYALSNYLVASEIAKESMKSPVIVDRYWHSTAAYAIATEMSGKVENLPPLHHQVYHWPEDLLRPDIVLLLSISAEERIRRLQGRGLERTREEAELETNSVFRQKVEECYRRMENPACQPVDASPSREEVLKTALHLIKKHCHLV</sequence>
<evidence type="ECO:0000313" key="20">
    <source>
        <dbReference type="Ensembl" id="ENSVKKP00000008957.1"/>
    </source>
</evidence>
<keyword evidence="9" id="KW-0809">Transit peptide</keyword>
<dbReference type="EC" id="2.7.4.9" evidence="3"/>
<evidence type="ECO:0000256" key="17">
    <source>
        <dbReference type="ARBA" id="ARBA00070686"/>
    </source>
</evidence>
<evidence type="ECO:0000256" key="1">
    <source>
        <dbReference type="ARBA" id="ARBA00004173"/>
    </source>
</evidence>
<dbReference type="SUPFAM" id="SSF52540">
    <property type="entry name" value="P-loop containing nucleoside triphosphate hydrolases"/>
    <property type="match status" value="1"/>
</dbReference>
<keyword evidence="10" id="KW-0665">Pyrimidine biosynthesis</keyword>
<comment type="catalytic activity">
    <reaction evidence="15">
        <text>dCMP + ATP = dCDP + ADP</text>
        <dbReference type="Rhea" id="RHEA:25094"/>
        <dbReference type="ChEBI" id="CHEBI:30616"/>
        <dbReference type="ChEBI" id="CHEBI:57566"/>
        <dbReference type="ChEBI" id="CHEBI:58593"/>
        <dbReference type="ChEBI" id="CHEBI:456216"/>
        <dbReference type="EC" id="2.7.4.14"/>
    </reaction>
</comment>
<evidence type="ECO:0000256" key="5">
    <source>
        <dbReference type="ARBA" id="ARBA00022727"/>
    </source>
</evidence>
<keyword evidence="5" id="KW-0545">Nucleotide biosynthesis</keyword>
<comment type="catalytic activity">
    <reaction evidence="14">
        <text>CMP + ATP = CDP + ADP</text>
        <dbReference type="Rhea" id="RHEA:11600"/>
        <dbReference type="ChEBI" id="CHEBI:30616"/>
        <dbReference type="ChEBI" id="CHEBI:58069"/>
        <dbReference type="ChEBI" id="CHEBI:60377"/>
        <dbReference type="ChEBI" id="CHEBI:456216"/>
        <dbReference type="EC" id="2.7.4.14"/>
    </reaction>
</comment>
<evidence type="ECO:0000256" key="15">
    <source>
        <dbReference type="ARBA" id="ARBA00051598"/>
    </source>
</evidence>
<evidence type="ECO:0000256" key="16">
    <source>
        <dbReference type="ARBA" id="ARBA00066590"/>
    </source>
</evidence>
<evidence type="ECO:0000256" key="8">
    <source>
        <dbReference type="ARBA" id="ARBA00022840"/>
    </source>
</evidence>
<dbReference type="HAMAP" id="MF_00165">
    <property type="entry name" value="Thymidylate_kinase"/>
    <property type="match status" value="1"/>
</dbReference>
<evidence type="ECO:0000256" key="9">
    <source>
        <dbReference type="ARBA" id="ARBA00022946"/>
    </source>
</evidence>
<dbReference type="InterPro" id="IPR039430">
    <property type="entry name" value="Thymidylate_kin-like_dom"/>
</dbReference>
<evidence type="ECO:0000256" key="2">
    <source>
        <dbReference type="ARBA" id="ARBA00009776"/>
    </source>
</evidence>
<name>A0A8D2JFE9_VARKO</name>
<dbReference type="PANTHER" id="PTHR10344:SF4">
    <property type="entry name" value="UMP-CMP KINASE 2, MITOCHONDRIAL"/>
    <property type="match status" value="1"/>
</dbReference>
<dbReference type="GO" id="GO:0006233">
    <property type="term" value="P:dTDP biosynthetic process"/>
    <property type="evidence" value="ECO:0007669"/>
    <property type="project" value="InterPro"/>
</dbReference>
<reference evidence="20" key="2">
    <citation type="submission" date="2025-09" db="UniProtKB">
        <authorList>
            <consortium name="Ensembl"/>
        </authorList>
    </citation>
    <scope>IDENTIFICATION</scope>
</reference>
<keyword evidence="7" id="KW-0418">Kinase</keyword>
<keyword evidence="6" id="KW-0547">Nucleotide-binding</keyword>
<comment type="similarity">
    <text evidence="2">Belongs to the thymidylate kinase family.</text>
</comment>
<comment type="subcellular location">
    <subcellularLocation>
        <location evidence="1">Mitochondrion</location>
    </subcellularLocation>
</comment>
<dbReference type="FunFam" id="3.40.50.300:FF:001133">
    <property type="entry name" value="UMP-CMP kinase 2, mitochondrial"/>
    <property type="match status" value="1"/>
</dbReference>
<dbReference type="Gene3D" id="3.40.50.300">
    <property type="entry name" value="P-loop containing nucleotide triphosphate hydrolases"/>
    <property type="match status" value="1"/>
</dbReference>
<dbReference type="OMA" id="ECTSLIP"/>
<evidence type="ECO:0000256" key="10">
    <source>
        <dbReference type="ARBA" id="ARBA00022975"/>
    </source>
</evidence>
<evidence type="ECO:0000256" key="7">
    <source>
        <dbReference type="ARBA" id="ARBA00022777"/>
    </source>
</evidence>
<dbReference type="Ensembl" id="ENSVKKT00000009187.1">
    <property type="protein sequence ID" value="ENSVKKP00000008957.1"/>
    <property type="gene ID" value="ENSVKKG00000006365.1"/>
</dbReference>
<dbReference type="GO" id="GO:0005524">
    <property type="term" value="F:ATP binding"/>
    <property type="evidence" value="ECO:0007669"/>
    <property type="project" value="UniProtKB-KW"/>
</dbReference>
<proteinExistence type="inferred from homology"/>
<keyword evidence="8" id="KW-0067">ATP-binding</keyword>
<keyword evidence="21" id="KW-1185">Reference proteome</keyword>
<dbReference type="EC" id="2.7.4.14" evidence="16"/>
<evidence type="ECO:0000256" key="12">
    <source>
        <dbReference type="ARBA" id="ARBA00023128"/>
    </source>
</evidence>
<dbReference type="GO" id="GO:0006227">
    <property type="term" value="P:dUDP biosynthetic process"/>
    <property type="evidence" value="ECO:0007669"/>
    <property type="project" value="TreeGrafter"/>
</dbReference>
<keyword evidence="4" id="KW-0808">Transferase</keyword>
<evidence type="ECO:0000256" key="18">
    <source>
        <dbReference type="ARBA" id="ARBA00076149"/>
    </source>
</evidence>
<dbReference type="GO" id="GO:0005739">
    <property type="term" value="C:mitochondrion"/>
    <property type="evidence" value="ECO:0007669"/>
    <property type="project" value="UniProtKB-SubCell"/>
</dbReference>
<protein>
    <recommendedName>
        <fullName evidence="17">UMP-CMP kinase 2, mitochondrial</fullName>
        <ecNumber evidence="16">2.7.4.14</ecNumber>
        <ecNumber evidence="3">2.7.4.9</ecNumber>
    </recommendedName>
    <alternativeName>
        <fullName evidence="18">Nucleoside-diphosphate kinase</fullName>
    </alternativeName>
</protein>
<evidence type="ECO:0000259" key="19">
    <source>
        <dbReference type="Pfam" id="PF02223"/>
    </source>
</evidence>
<evidence type="ECO:0000256" key="11">
    <source>
        <dbReference type="ARBA" id="ARBA00023054"/>
    </source>
</evidence>
<evidence type="ECO:0000313" key="21">
    <source>
        <dbReference type="Proteomes" id="UP000694545"/>
    </source>
</evidence>
<dbReference type="Pfam" id="PF02223">
    <property type="entry name" value="Thymidylate_kin"/>
    <property type="match status" value="1"/>
</dbReference>
<evidence type="ECO:0000256" key="3">
    <source>
        <dbReference type="ARBA" id="ARBA00012980"/>
    </source>
</evidence>
<dbReference type="GO" id="GO:0004550">
    <property type="term" value="F:nucleoside diphosphate kinase activity"/>
    <property type="evidence" value="ECO:0007669"/>
    <property type="project" value="TreeGrafter"/>
</dbReference>
<feature type="domain" description="Thymidylate kinase-like" evidence="19">
    <location>
        <begin position="272"/>
        <end position="450"/>
    </location>
</feature>
<organism evidence="20 21">
    <name type="scientific">Varanus komodoensis</name>
    <name type="common">Komodo dragon</name>
    <dbReference type="NCBI Taxonomy" id="61221"/>
    <lineage>
        <taxon>Eukaryota</taxon>
        <taxon>Metazoa</taxon>
        <taxon>Chordata</taxon>
        <taxon>Craniata</taxon>
        <taxon>Vertebrata</taxon>
        <taxon>Euteleostomi</taxon>
        <taxon>Lepidosauria</taxon>
        <taxon>Squamata</taxon>
        <taxon>Bifurcata</taxon>
        <taxon>Unidentata</taxon>
        <taxon>Episquamata</taxon>
        <taxon>Toxicofera</taxon>
        <taxon>Anguimorpha</taxon>
        <taxon>Paleoanguimorpha</taxon>
        <taxon>Varanoidea</taxon>
        <taxon>Varanidae</taxon>
        <taxon>Varanus</taxon>
    </lineage>
</organism>
<evidence type="ECO:0000256" key="14">
    <source>
        <dbReference type="ARBA" id="ARBA00051396"/>
    </source>
</evidence>
<dbReference type="AlphaFoldDB" id="A0A8D2JFE9"/>
<dbReference type="Proteomes" id="UP000694545">
    <property type="component" value="Unplaced"/>
</dbReference>
<comment type="catalytic activity">
    <reaction evidence="13">
        <text>dTMP + ATP = dTDP + ADP</text>
        <dbReference type="Rhea" id="RHEA:13517"/>
        <dbReference type="ChEBI" id="CHEBI:30616"/>
        <dbReference type="ChEBI" id="CHEBI:58369"/>
        <dbReference type="ChEBI" id="CHEBI:63528"/>
        <dbReference type="ChEBI" id="CHEBI:456216"/>
        <dbReference type="EC" id="2.7.4.9"/>
    </reaction>
</comment>
<dbReference type="PANTHER" id="PTHR10344">
    <property type="entry name" value="THYMIDYLATE KINASE"/>
    <property type="match status" value="1"/>
</dbReference>
<evidence type="ECO:0000256" key="6">
    <source>
        <dbReference type="ARBA" id="ARBA00022741"/>
    </source>
</evidence>
<dbReference type="InterPro" id="IPR027417">
    <property type="entry name" value="P-loop_NTPase"/>
</dbReference>
<reference evidence="20" key="1">
    <citation type="submission" date="2025-08" db="UniProtKB">
        <authorList>
            <consortium name="Ensembl"/>
        </authorList>
    </citation>
    <scope>IDENTIFICATION</scope>
</reference>
<keyword evidence="11" id="KW-0175">Coiled coil</keyword>
<accession>A0A8D2JFE9</accession>
<dbReference type="GO" id="GO:0004798">
    <property type="term" value="F:dTMP kinase activity"/>
    <property type="evidence" value="ECO:0007669"/>
    <property type="project" value="UniProtKB-EC"/>
</dbReference>
<dbReference type="GO" id="GO:0006235">
    <property type="term" value="P:dTTP biosynthetic process"/>
    <property type="evidence" value="ECO:0007669"/>
    <property type="project" value="TreeGrafter"/>
</dbReference>
<evidence type="ECO:0000256" key="13">
    <source>
        <dbReference type="ARBA" id="ARBA00048743"/>
    </source>
</evidence>
<dbReference type="InterPro" id="IPR018094">
    <property type="entry name" value="Thymidylate_kinase"/>
</dbReference>
<gene>
    <name evidence="20" type="primary">CMPK2</name>
</gene>
<evidence type="ECO:0000256" key="4">
    <source>
        <dbReference type="ARBA" id="ARBA00022679"/>
    </source>
</evidence>
<keyword evidence="12" id="KW-0496">Mitochondrion</keyword>